<accession>A0A8S3YSB9</accession>
<dbReference type="AlphaFoldDB" id="A0A8S3YSB9"/>
<evidence type="ECO:0000256" key="1">
    <source>
        <dbReference type="ARBA" id="ARBA00022605"/>
    </source>
</evidence>
<dbReference type="Gene3D" id="3.60.20.10">
    <property type="entry name" value="Glutamine Phosphoribosylpyrophosphate, subunit 1, domain 1"/>
    <property type="match status" value="1"/>
</dbReference>
<keyword evidence="2" id="KW-0061">Asparagine biosynthesis</keyword>
<evidence type="ECO:0000256" key="3">
    <source>
        <dbReference type="ARBA" id="ARBA00022962"/>
    </source>
</evidence>
<protein>
    <recommendedName>
        <fullName evidence="4">Glutamine amidotransferase type-2 domain-containing protein</fullName>
    </recommendedName>
</protein>
<reference evidence="5" key="1">
    <citation type="submission" date="2021-04" db="EMBL/GenBank/DDBJ databases">
        <authorList>
            <consortium name="Molecular Ecology Group"/>
        </authorList>
    </citation>
    <scope>NUCLEOTIDE SEQUENCE</scope>
</reference>
<gene>
    <name evidence="5" type="ORF">CUNI_LOCUS5572</name>
</gene>
<evidence type="ECO:0000256" key="2">
    <source>
        <dbReference type="ARBA" id="ARBA00022888"/>
    </source>
</evidence>
<dbReference type="GO" id="GO:0006529">
    <property type="term" value="P:asparagine biosynthetic process"/>
    <property type="evidence" value="ECO:0007669"/>
    <property type="project" value="UniProtKB-KW"/>
</dbReference>
<dbReference type="InterPro" id="IPR051857">
    <property type="entry name" value="Asn_synthetase_domain"/>
</dbReference>
<keyword evidence="3" id="KW-0315">Glutamine amidotransferase</keyword>
<dbReference type="Pfam" id="PF00733">
    <property type="entry name" value="Asn_synthase"/>
    <property type="match status" value="1"/>
</dbReference>
<dbReference type="Proteomes" id="UP000678393">
    <property type="component" value="Unassembled WGS sequence"/>
</dbReference>
<dbReference type="InterPro" id="IPR014729">
    <property type="entry name" value="Rossmann-like_a/b/a_fold"/>
</dbReference>
<dbReference type="EMBL" id="CAJHNH020000813">
    <property type="protein sequence ID" value="CAG5120014.1"/>
    <property type="molecule type" value="Genomic_DNA"/>
</dbReference>
<dbReference type="SUPFAM" id="SSF56235">
    <property type="entry name" value="N-terminal nucleophile aminohydrolases (Ntn hydrolases)"/>
    <property type="match status" value="1"/>
</dbReference>
<evidence type="ECO:0000313" key="6">
    <source>
        <dbReference type="Proteomes" id="UP000678393"/>
    </source>
</evidence>
<dbReference type="PANTHER" id="PTHR45937">
    <property type="entry name" value="ASPARAGINE SYNTHETASE DOMAIN-CONTAINING PROTEIN 1"/>
    <property type="match status" value="1"/>
</dbReference>
<dbReference type="CDD" id="cd01991">
    <property type="entry name" value="Asn_synthase_B_C"/>
    <property type="match status" value="1"/>
</dbReference>
<evidence type="ECO:0000313" key="5">
    <source>
        <dbReference type="EMBL" id="CAG5120014.1"/>
    </source>
</evidence>
<dbReference type="Gene3D" id="3.40.50.620">
    <property type="entry name" value="HUPs"/>
    <property type="match status" value="1"/>
</dbReference>
<organism evidence="5 6">
    <name type="scientific">Candidula unifasciata</name>
    <dbReference type="NCBI Taxonomy" id="100452"/>
    <lineage>
        <taxon>Eukaryota</taxon>
        <taxon>Metazoa</taxon>
        <taxon>Spiralia</taxon>
        <taxon>Lophotrochozoa</taxon>
        <taxon>Mollusca</taxon>
        <taxon>Gastropoda</taxon>
        <taxon>Heterobranchia</taxon>
        <taxon>Euthyneura</taxon>
        <taxon>Panpulmonata</taxon>
        <taxon>Eupulmonata</taxon>
        <taxon>Stylommatophora</taxon>
        <taxon>Helicina</taxon>
        <taxon>Helicoidea</taxon>
        <taxon>Geomitridae</taxon>
        <taxon>Candidula</taxon>
    </lineage>
</organism>
<dbReference type="Pfam" id="PF13537">
    <property type="entry name" value="GATase_7"/>
    <property type="match status" value="1"/>
</dbReference>
<proteinExistence type="predicted"/>
<evidence type="ECO:0000259" key="4">
    <source>
        <dbReference type="PROSITE" id="PS51278"/>
    </source>
</evidence>
<dbReference type="InterPro" id="IPR001962">
    <property type="entry name" value="Asn_synthase"/>
</dbReference>
<dbReference type="SUPFAM" id="SSF52402">
    <property type="entry name" value="Adenine nucleotide alpha hydrolases-like"/>
    <property type="match status" value="1"/>
</dbReference>
<feature type="domain" description="Glutamine amidotransferase type-2" evidence="4">
    <location>
        <begin position="2"/>
        <end position="199"/>
    </location>
</feature>
<dbReference type="InterPro" id="IPR029055">
    <property type="entry name" value="Ntn_hydrolases_N"/>
</dbReference>
<dbReference type="PROSITE" id="PS51278">
    <property type="entry name" value="GATASE_TYPE_2"/>
    <property type="match status" value="1"/>
</dbReference>
<keyword evidence="6" id="KW-1185">Reference proteome</keyword>
<dbReference type="InterPro" id="IPR017932">
    <property type="entry name" value="GATase_2_dom"/>
</dbReference>
<name>A0A8S3YSB9_9EUPU</name>
<dbReference type="PANTHER" id="PTHR45937:SF1">
    <property type="entry name" value="ASPARAGINE SYNTHETASE DOMAIN-CONTAINING PROTEIN 1"/>
    <property type="match status" value="1"/>
</dbReference>
<sequence>MCGICFICSMSPSAKSQIGDLMNTLFCDPLLHHRGPDVSRSHVISLAENLTGYMQGCVLHLRGHLTPQPVSDADGNAFLWNGEVFDGIQVEEHENDTEVLFGHLVKCLTEDDVLNTMQKVHGPWAFIFWQADTQKLWFGRDMYGRRSLLWHLPLSPTDHLVLTSVALGEMAYTEIPSVGIFCLDYSQVPPPSAGASQCPVLTLFPWKDCRWPGIFLPVTETDENNILAFLYPNLATCISVCIDRRSILDSWIPHINNQLPAKEASSLNTSIDLTNCASLEDMLINILNARSDLDALADELIHVLQSSVDKRVKNLPRNPRSCEHLHFQESQTLILQANVAVLFSGGLDSTVLAALADRCVPEGEPIDLLNVAFEQSVTTNLKSDMEDIASRAVDVDRFSVPDRQTGLLALSELNPKRMWNFVKINVSQAELQDLRKSHIRRLIYPLQTVLDDSIGCAVWFAARGSGVTLHNNEKFTSKARVLLCGMAADEQFAGYSRHRVTFQTKGWAGLLKEIQEEMWRISARNLGRDDRIITDHGKECRFPFLDETFTRFVSALPLCKRADLHLPRGVGDKLLLRLCAVKLGLVKTASQPKRAIQFGSRIAKLDKRKEKGSDVCDRLA</sequence>
<comment type="caution">
    <text evidence="5">The sequence shown here is derived from an EMBL/GenBank/DDBJ whole genome shotgun (WGS) entry which is preliminary data.</text>
</comment>
<dbReference type="OrthoDB" id="10252281at2759"/>
<dbReference type="GO" id="GO:0004066">
    <property type="term" value="F:asparagine synthase (glutamine-hydrolyzing) activity"/>
    <property type="evidence" value="ECO:0007669"/>
    <property type="project" value="InterPro"/>
</dbReference>
<keyword evidence="1" id="KW-0028">Amino-acid biosynthesis</keyword>